<feature type="domain" description="PKD" evidence="2">
    <location>
        <begin position="229"/>
        <end position="294"/>
    </location>
</feature>
<dbReference type="RefSeq" id="WP_015791798.1">
    <property type="nucleotide sequence ID" value="NC_013156.1"/>
</dbReference>
<dbReference type="STRING" id="573064.Mefer_1253"/>
<dbReference type="Proteomes" id="UP000001495">
    <property type="component" value="Chromosome"/>
</dbReference>
<sequence length="305" mass="33956">MLLVKRKGQLSLEFVLLILGLILVGSVITLQLVEESPKSIGNKSSEIKKETLSIFIKEAELTPLNITSNNPNIIIINRYPVAEFTYNVIEYSVYAISITNQAIVPGEGWPVALYNGGDYISFKILDKDFTLTLGDSTITLGHGANHYIYIFGTIENLTTQELTNNNKKKNDDDKKGPKKYLINLTAYGTLYYKLGSLKSNTPTYKIVIRNGKLAIEETDGMEADNKVVVTFDASASYDPDGYIIKYIWDFGDGSGIETTNPIINHTYTDCKTYLVKLTVVDNKGLKTSTSKFLIIPKPILILKTE</sequence>
<proteinExistence type="predicted"/>
<dbReference type="PROSITE" id="PS50093">
    <property type="entry name" value="PKD"/>
    <property type="match status" value="1"/>
</dbReference>
<dbReference type="EMBL" id="CP001696">
    <property type="protein sequence ID" value="ACV25062.1"/>
    <property type="molecule type" value="Genomic_DNA"/>
</dbReference>
<dbReference type="InterPro" id="IPR007166">
    <property type="entry name" value="Class3_signal_pept_motif"/>
</dbReference>
<name>C7P930_METFA</name>
<dbReference type="InterPro" id="IPR022409">
    <property type="entry name" value="PKD/Chitinase_dom"/>
</dbReference>
<dbReference type="SUPFAM" id="SSF49299">
    <property type="entry name" value="PKD domain"/>
    <property type="match status" value="1"/>
</dbReference>
<dbReference type="Gene3D" id="2.60.40.10">
    <property type="entry name" value="Immunoglobulins"/>
    <property type="match status" value="1"/>
</dbReference>
<organism evidence="3 4">
    <name type="scientific">Methanocaldococcus fervens (strain DSM 4213 / JCM 15782 / AG86)</name>
    <name type="common">Methanococcus fervens</name>
    <dbReference type="NCBI Taxonomy" id="573064"/>
    <lineage>
        <taxon>Archaea</taxon>
        <taxon>Methanobacteriati</taxon>
        <taxon>Methanobacteriota</taxon>
        <taxon>Methanomada group</taxon>
        <taxon>Methanococci</taxon>
        <taxon>Methanococcales</taxon>
        <taxon>Methanocaldococcaceae</taxon>
        <taxon>Methanocaldococcus</taxon>
    </lineage>
</organism>
<evidence type="ECO:0000313" key="3">
    <source>
        <dbReference type="EMBL" id="ACV25062.1"/>
    </source>
</evidence>
<dbReference type="SMART" id="SM00089">
    <property type="entry name" value="PKD"/>
    <property type="match status" value="1"/>
</dbReference>
<evidence type="ECO:0000256" key="1">
    <source>
        <dbReference type="SAM" id="Phobius"/>
    </source>
</evidence>
<dbReference type="CDD" id="cd00146">
    <property type="entry name" value="PKD"/>
    <property type="match status" value="1"/>
</dbReference>
<feature type="transmembrane region" description="Helical" evidence="1">
    <location>
        <begin position="12"/>
        <end position="33"/>
    </location>
</feature>
<accession>C7P930</accession>
<evidence type="ECO:0000313" key="4">
    <source>
        <dbReference type="Proteomes" id="UP000001495"/>
    </source>
</evidence>
<gene>
    <name evidence="3" type="ordered locus">Mefer_1253</name>
</gene>
<evidence type="ECO:0000259" key="2">
    <source>
        <dbReference type="PROSITE" id="PS50093"/>
    </source>
</evidence>
<dbReference type="InterPro" id="IPR000601">
    <property type="entry name" value="PKD_dom"/>
</dbReference>
<keyword evidence="1" id="KW-0472">Membrane</keyword>
<dbReference type="GeneID" id="8365956"/>
<protein>
    <submittedName>
        <fullName evidence="3">PKD domain containing protein</fullName>
    </submittedName>
</protein>
<dbReference type="eggNOG" id="arCOG02508">
    <property type="taxonomic scope" value="Archaea"/>
</dbReference>
<dbReference type="eggNOG" id="arCOG09657">
    <property type="taxonomic scope" value="Archaea"/>
</dbReference>
<dbReference type="HOGENOM" id="CLU_910929_0_0_2"/>
<reference evidence="3" key="1">
    <citation type="submission" date="2009-08" db="EMBL/GenBank/DDBJ databases">
        <title>Complete sequence of chromosome of Methanocaldococcus fervens AG86.</title>
        <authorList>
            <consortium name="US DOE Joint Genome Institute"/>
            <person name="Lucas S."/>
            <person name="Copeland A."/>
            <person name="Lapidus A."/>
            <person name="Glavina del Rio T."/>
            <person name="Tice H."/>
            <person name="Bruce D."/>
            <person name="Goodwin L."/>
            <person name="Pitluck S."/>
            <person name="Chertkov O."/>
            <person name="Detter J.C."/>
            <person name="Han C."/>
            <person name="Tapia R."/>
            <person name="Larimer F."/>
            <person name="Land M."/>
            <person name="Hauser L."/>
            <person name="Kyrpides N."/>
            <person name="Ovchinnikova G."/>
            <person name="Lupa-Sieprawska M."/>
            <person name="Whitman W.B."/>
        </authorList>
    </citation>
    <scope>NUCLEOTIDE SEQUENCE [LARGE SCALE GENOMIC DNA]</scope>
    <source>
        <strain evidence="3">AG86</strain>
    </source>
</reference>
<dbReference type="InterPro" id="IPR013783">
    <property type="entry name" value="Ig-like_fold"/>
</dbReference>
<dbReference type="InterPro" id="IPR035986">
    <property type="entry name" value="PKD_dom_sf"/>
</dbReference>
<keyword evidence="4" id="KW-1185">Reference proteome</keyword>
<dbReference type="AlphaFoldDB" id="C7P930"/>
<dbReference type="Pfam" id="PF18911">
    <property type="entry name" value="PKD_4"/>
    <property type="match status" value="1"/>
</dbReference>
<dbReference type="Pfam" id="PF04021">
    <property type="entry name" value="Class_IIIsignal"/>
    <property type="match status" value="1"/>
</dbReference>
<dbReference type="OrthoDB" id="125531at2157"/>
<keyword evidence="1" id="KW-1133">Transmembrane helix</keyword>
<dbReference type="KEGG" id="mfe:Mefer_1253"/>
<keyword evidence="1" id="KW-0812">Transmembrane</keyword>